<sequence length="387" mass="42492">MRLTNIALQNIRRRKTRSALLILSVIIGVASIIFLYTTTQAMKEDIANKLDQFGSNILILPETGQSLTFGGITVEAPSQIKELDMSYISLMQTIKNKETLATIAPKLLVTTNLKGRDILLLGVDFPQELRLKKWWKVDGLEKKQIPNSGEVLLGRDLALSLGLSSNQTITILGQAFKIAGVIQPTGSIENDQAVFMDLAVLQKLAERPNLISLIEAAALCYTCPIEEVTQQLSDKLPGTKVTALMSSLESREDTFNKFNVFAQSVAVIIVLASSLVITMTMKASVEERTREIGIFRAIGFRKRHIIKIILTEAGSLSFLGGLIGYSLGMSMAVNFGAELMKSQVPISWQPDLLLYTLCSSLLIGLLAGLHPAWRAAKLDPTESLRYL</sequence>
<dbReference type="EMBL" id="FNCP01000002">
    <property type="protein sequence ID" value="SDG32311.1"/>
    <property type="molecule type" value="Genomic_DNA"/>
</dbReference>
<feature type="domain" description="ABC3 transporter permease C-terminal" evidence="8">
    <location>
        <begin position="265"/>
        <end position="380"/>
    </location>
</feature>
<name>A0A1G7TAT7_9FIRM</name>
<reference evidence="11" key="1">
    <citation type="submission" date="2016-10" db="EMBL/GenBank/DDBJ databases">
        <authorList>
            <person name="Varghese N."/>
            <person name="Submissions S."/>
        </authorList>
    </citation>
    <scope>NUCLEOTIDE SEQUENCE [LARGE SCALE GENOMIC DNA]</scope>
    <source>
        <strain evidence="11">DSM 8344</strain>
    </source>
</reference>
<dbReference type="Pfam" id="PF12704">
    <property type="entry name" value="MacB_PCD"/>
    <property type="match status" value="1"/>
</dbReference>
<organism evidence="10 11">
    <name type="scientific">Desulfosporosinus hippei DSM 8344</name>
    <dbReference type="NCBI Taxonomy" id="1121419"/>
    <lineage>
        <taxon>Bacteria</taxon>
        <taxon>Bacillati</taxon>
        <taxon>Bacillota</taxon>
        <taxon>Clostridia</taxon>
        <taxon>Eubacteriales</taxon>
        <taxon>Desulfitobacteriaceae</taxon>
        <taxon>Desulfosporosinus</taxon>
    </lineage>
</organism>
<gene>
    <name evidence="10" type="ORF">SAMN05443529_102161</name>
</gene>
<dbReference type="RefSeq" id="WP_092329476.1">
    <property type="nucleotide sequence ID" value="NZ_FNCP01000002.1"/>
</dbReference>
<dbReference type="OrthoDB" id="239678at2"/>
<dbReference type="Proteomes" id="UP000198656">
    <property type="component" value="Unassembled WGS sequence"/>
</dbReference>
<comment type="subcellular location">
    <subcellularLocation>
        <location evidence="1">Cell membrane</location>
        <topology evidence="1">Multi-pass membrane protein</topology>
    </subcellularLocation>
</comment>
<evidence type="ECO:0000256" key="7">
    <source>
        <dbReference type="SAM" id="Phobius"/>
    </source>
</evidence>
<keyword evidence="3 7" id="KW-0812">Transmembrane</keyword>
<evidence type="ECO:0000256" key="4">
    <source>
        <dbReference type="ARBA" id="ARBA00022989"/>
    </source>
</evidence>
<evidence type="ECO:0000256" key="1">
    <source>
        <dbReference type="ARBA" id="ARBA00004651"/>
    </source>
</evidence>
<dbReference type="GO" id="GO:0022857">
    <property type="term" value="F:transmembrane transporter activity"/>
    <property type="evidence" value="ECO:0007669"/>
    <property type="project" value="TreeGrafter"/>
</dbReference>
<dbReference type="InterPro" id="IPR003838">
    <property type="entry name" value="ABC3_permease_C"/>
</dbReference>
<feature type="transmembrane region" description="Helical" evidence="7">
    <location>
        <begin position="20"/>
        <end position="38"/>
    </location>
</feature>
<keyword evidence="5 7" id="KW-0472">Membrane</keyword>
<feature type="transmembrane region" description="Helical" evidence="7">
    <location>
        <begin position="305"/>
        <end position="332"/>
    </location>
</feature>
<evidence type="ECO:0000313" key="10">
    <source>
        <dbReference type="EMBL" id="SDG32311.1"/>
    </source>
</evidence>
<feature type="transmembrane region" description="Helical" evidence="7">
    <location>
        <begin position="260"/>
        <end position="285"/>
    </location>
</feature>
<evidence type="ECO:0000313" key="11">
    <source>
        <dbReference type="Proteomes" id="UP000198656"/>
    </source>
</evidence>
<evidence type="ECO:0000259" key="8">
    <source>
        <dbReference type="Pfam" id="PF02687"/>
    </source>
</evidence>
<keyword evidence="2" id="KW-1003">Cell membrane</keyword>
<dbReference type="PANTHER" id="PTHR30572:SF4">
    <property type="entry name" value="ABC TRANSPORTER PERMEASE YTRF"/>
    <property type="match status" value="1"/>
</dbReference>
<dbReference type="STRING" id="1121419.SAMN05443529_102161"/>
<dbReference type="InterPro" id="IPR025857">
    <property type="entry name" value="MacB_PCD"/>
</dbReference>
<feature type="domain" description="MacB-like periplasmic core" evidence="9">
    <location>
        <begin position="18"/>
        <end position="205"/>
    </location>
</feature>
<protein>
    <submittedName>
        <fullName evidence="10">Putative ABC transport system permease protein</fullName>
    </submittedName>
</protein>
<dbReference type="Pfam" id="PF02687">
    <property type="entry name" value="FtsX"/>
    <property type="match status" value="1"/>
</dbReference>
<evidence type="ECO:0000256" key="6">
    <source>
        <dbReference type="ARBA" id="ARBA00038076"/>
    </source>
</evidence>
<keyword evidence="11" id="KW-1185">Reference proteome</keyword>
<dbReference type="PANTHER" id="PTHR30572">
    <property type="entry name" value="MEMBRANE COMPONENT OF TRANSPORTER-RELATED"/>
    <property type="match status" value="1"/>
</dbReference>
<evidence type="ECO:0000256" key="3">
    <source>
        <dbReference type="ARBA" id="ARBA00022692"/>
    </source>
</evidence>
<comment type="similarity">
    <text evidence="6">Belongs to the ABC-4 integral membrane protein family.</text>
</comment>
<dbReference type="AlphaFoldDB" id="A0A1G7TAT7"/>
<evidence type="ECO:0000256" key="2">
    <source>
        <dbReference type="ARBA" id="ARBA00022475"/>
    </source>
</evidence>
<dbReference type="InterPro" id="IPR050250">
    <property type="entry name" value="Macrolide_Exporter_MacB"/>
</dbReference>
<feature type="transmembrane region" description="Helical" evidence="7">
    <location>
        <begin position="352"/>
        <end position="369"/>
    </location>
</feature>
<keyword evidence="4 7" id="KW-1133">Transmembrane helix</keyword>
<accession>A0A1G7TAT7</accession>
<dbReference type="GO" id="GO:0005886">
    <property type="term" value="C:plasma membrane"/>
    <property type="evidence" value="ECO:0007669"/>
    <property type="project" value="UniProtKB-SubCell"/>
</dbReference>
<evidence type="ECO:0000259" key="9">
    <source>
        <dbReference type="Pfam" id="PF12704"/>
    </source>
</evidence>
<proteinExistence type="inferred from homology"/>
<evidence type="ECO:0000256" key="5">
    <source>
        <dbReference type="ARBA" id="ARBA00023136"/>
    </source>
</evidence>